<dbReference type="PANTHER" id="PTHR46289:SF17">
    <property type="entry name" value="HAT C-TERMINAL DIMERISATION DOMAIN-CONTAINING PROTEIN"/>
    <property type="match status" value="1"/>
</dbReference>
<name>A0A815XX01_ADIRI</name>
<sequence>MPIHIHNEGESTNDTDPQPTSQATTNESNGNSSSSTKPNNENKFFSFNGYDDARQWFRHIHSKFSELNLTFNERFDMIPYFFENNFSIWYTLNQDKFESYVHLCQLFALEYFGLEKSAYPDADGNRKQLNKSFLLHSPVLVNEFIRDDLINTPLEKPAAAAADKGLSSHSHGNRLSNSILSSTITKALVDKFIKDPLRFSAGKENVITWIDEIEQQFNMMHLDNVDKLNLIHICLKGDALQSVAYAGGRPRGPGPVPRDIASSTLPSSSVLTSPSSISPSIAIALAPTMMSTPSQLTLSTTEPTTPPVFHLQGAVSLSTPTKISEPSIIDEQDRDSCVLPIISSNSTVATPSLIDVFDPNDIGHFVGISLTEHDATRIYDVLKKPWIPSSSYKYPKIDLKGHSRSVCVPKWLVDFPWLSYSAKLNGVMCRYCVLFRRTSSYADPAQNQLGHLVNKPLSGSFLKEATTYLRNHERTQYHKYSTTQANEFIIRRTDPNLDIDNLLNVADLNQQMENREILVSIVKCLLFLASQNMALRGHDDDGLPCDINLHQGNFKNLIAFRAEAGDTVLVKHLQTCAKNASYLSPRIQNELIILSARIVRAKLIRELIEKRLFYLLLADETSDISGREQLSISVRYVSSEPDASGEFIHEVFLGFIPLENLTAIAVANKMCEFLKIIGLSIDLIRGQGYDGAHVMSGRLGGVHKLISDQSPRAIYIHCSNHSLDLVLKNSCDESNVKSFFGTIKSIIKFINKSPKRKMMFKVAVEATVSNQKHQHHHTLIKMCETRWIDKQSAILVFRQLFGSILIVLEHLAAHGDSDTSALAAAYYKSISSDIEFITPLIIVSRVFALTKPYTESLQSPTCDIVECYDNIEELTLYLVELMNNDNMDKLRDDLVQFALDHDIPYQLSRRKKTTPRSFFDLIYQSFISSAVDELGPRFSAHQKLAAKISKLMPNNVKEIEFDDVKNTFEFYKEDLISDNFLVLESEFEMWQNMWRKRSDNNLPSTIGEVLKLTYSQRDFYPNIYRLLTIFATLPISVATAELSFSVLKLVKTYLRNSMGDERLSALVLLHVHKGLTLTTDPEDIVAEFAKGN</sequence>
<feature type="compositionally biased region" description="Low complexity" evidence="1">
    <location>
        <begin position="257"/>
        <end position="275"/>
    </location>
</feature>
<keyword evidence="6" id="KW-1185">Reference proteome</keyword>
<dbReference type="AlphaFoldDB" id="A0A815XX01"/>
<evidence type="ECO:0000313" key="5">
    <source>
        <dbReference type="EMBL" id="CAF1562987.1"/>
    </source>
</evidence>
<reference evidence="5" key="1">
    <citation type="submission" date="2021-02" db="EMBL/GenBank/DDBJ databases">
        <authorList>
            <person name="Nowell W R."/>
        </authorList>
    </citation>
    <scope>NUCLEOTIDE SEQUENCE</scope>
</reference>
<dbReference type="EMBL" id="CAJNOR010005450">
    <property type="protein sequence ID" value="CAF1562987.1"/>
    <property type="molecule type" value="Genomic_DNA"/>
</dbReference>
<feature type="compositionally biased region" description="Low complexity" evidence="1">
    <location>
        <begin position="24"/>
        <end position="39"/>
    </location>
</feature>
<evidence type="ECO:0000256" key="1">
    <source>
        <dbReference type="SAM" id="MobiDB-lite"/>
    </source>
</evidence>
<dbReference type="SUPFAM" id="SSF53098">
    <property type="entry name" value="Ribonuclease H-like"/>
    <property type="match status" value="1"/>
</dbReference>
<feature type="domain" description="DUF4371" evidence="3">
    <location>
        <begin position="525"/>
        <end position="700"/>
    </location>
</feature>
<feature type="domain" description="HAT C-terminal dimerisation" evidence="2">
    <location>
        <begin position="1008"/>
        <end position="1073"/>
    </location>
</feature>
<evidence type="ECO:0000313" key="4">
    <source>
        <dbReference type="EMBL" id="CAF1542036.1"/>
    </source>
</evidence>
<evidence type="ECO:0000259" key="3">
    <source>
        <dbReference type="Pfam" id="PF14291"/>
    </source>
</evidence>
<evidence type="ECO:0000259" key="2">
    <source>
        <dbReference type="Pfam" id="PF05699"/>
    </source>
</evidence>
<dbReference type="Pfam" id="PF14291">
    <property type="entry name" value="DUF4371"/>
    <property type="match status" value="1"/>
</dbReference>
<comment type="caution">
    <text evidence="5">The sequence shown here is derived from an EMBL/GenBank/DDBJ whole genome shotgun (WGS) entry which is preliminary data.</text>
</comment>
<dbReference type="Proteomes" id="UP000663852">
    <property type="component" value="Unassembled WGS sequence"/>
</dbReference>
<accession>A0A815XX01</accession>
<dbReference type="InterPro" id="IPR052958">
    <property type="entry name" value="IFN-induced_PKR_regulator"/>
</dbReference>
<dbReference type="Proteomes" id="UP000663828">
    <property type="component" value="Unassembled WGS sequence"/>
</dbReference>
<protein>
    <submittedName>
        <fullName evidence="5">Uncharacterized protein</fullName>
    </submittedName>
</protein>
<dbReference type="InterPro" id="IPR008906">
    <property type="entry name" value="HATC_C_dom"/>
</dbReference>
<dbReference type="EMBL" id="CAJNOJ010001090">
    <property type="protein sequence ID" value="CAF1542036.1"/>
    <property type="molecule type" value="Genomic_DNA"/>
</dbReference>
<feature type="compositionally biased region" description="Polar residues" evidence="1">
    <location>
        <begin position="10"/>
        <end position="23"/>
    </location>
</feature>
<evidence type="ECO:0000313" key="6">
    <source>
        <dbReference type="Proteomes" id="UP000663828"/>
    </source>
</evidence>
<dbReference type="InterPro" id="IPR025398">
    <property type="entry name" value="DUF4371"/>
</dbReference>
<dbReference type="PANTHER" id="PTHR46289">
    <property type="entry name" value="52 KDA REPRESSOR OF THE INHIBITOR OF THE PROTEIN KINASE-LIKE PROTEIN-RELATED"/>
    <property type="match status" value="1"/>
</dbReference>
<dbReference type="InterPro" id="IPR012337">
    <property type="entry name" value="RNaseH-like_sf"/>
</dbReference>
<gene>
    <name evidence="4" type="ORF">EDS130_LOCUS45392</name>
    <name evidence="5" type="ORF">XAT740_LOCUS43786</name>
</gene>
<organism evidence="5 6">
    <name type="scientific">Adineta ricciae</name>
    <name type="common">Rotifer</name>
    <dbReference type="NCBI Taxonomy" id="249248"/>
    <lineage>
        <taxon>Eukaryota</taxon>
        <taxon>Metazoa</taxon>
        <taxon>Spiralia</taxon>
        <taxon>Gnathifera</taxon>
        <taxon>Rotifera</taxon>
        <taxon>Eurotatoria</taxon>
        <taxon>Bdelloidea</taxon>
        <taxon>Adinetida</taxon>
        <taxon>Adinetidae</taxon>
        <taxon>Adineta</taxon>
    </lineage>
</organism>
<feature type="region of interest" description="Disordered" evidence="1">
    <location>
        <begin position="248"/>
        <end position="275"/>
    </location>
</feature>
<dbReference type="GO" id="GO:0046983">
    <property type="term" value="F:protein dimerization activity"/>
    <property type="evidence" value="ECO:0007669"/>
    <property type="project" value="InterPro"/>
</dbReference>
<proteinExistence type="predicted"/>
<dbReference type="Pfam" id="PF05699">
    <property type="entry name" value="Dimer_Tnp_hAT"/>
    <property type="match status" value="1"/>
</dbReference>
<dbReference type="OrthoDB" id="6601747at2759"/>
<feature type="region of interest" description="Disordered" evidence="1">
    <location>
        <begin position="1"/>
        <end position="40"/>
    </location>
</feature>